<dbReference type="PROSITE" id="PS50932">
    <property type="entry name" value="HTH_LACI_2"/>
    <property type="match status" value="1"/>
</dbReference>
<dbReference type="InterPro" id="IPR000843">
    <property type="entry name" value="HTH_LacI"/>
</dbReference>
<dbReference type="SMART" id="SM00354">
    <property type="entry name" value="HTH_LACI"/>
    <property type="match status" value="1"/>
</dbReference>
<dbReference type="Gene3D" id="1.10.260.40">
    <property type="entry name" value="lambda repressor-like DNA-binding domains"/>
    <property type="match status" value="1"/>
</dbReference>
<dbReference type="GO" id="GO:0003700">
    <property type="term" value="F:DNA-binding transcription factor activity"/>
    <property type="evidence" value="ECO:0007669"/>
    <property type="project" value="TreeGrafter"/>
</dbReference>
<dbReference type="Gene3D" id="3.40.50.2300">
    <property type="match status" value="2"/>
</dbReference>
<feature type="domain" description="HTH lacI-type" evidence="4">
    <location>
        <begin position="5"/>
        <end position="59"/>
    </location>
</feature>
<dbReference type="InterPro" id="IPR028082">
    <property type="entry name" value="Peripla_BP_I"/>
</dbReference>
<dbReference type="InterPro" id="IPR046335">
    <property type="entry name" value="LacI/GalR-like_sensor"/>
</dbReference>
<dbReference type="Proteomes" id="UP000543579">
    <property type="component" value="Unassembled WGS sequence"/>
</dbReference>
<dbReference type="Pfam" id="PF00356">
    <property type="entry name" value="LacI"/>
    <property type="match status" value="1"/>
</dbReference>
<dbReference type="InterPro" id="IPR010982">
    <property type="entry name" value="Lambda_DNA-bd_dom_sf"/>
</dbReference>
<dbReference type="Pfam" id="PF13377">
    <property type="entry name" value="Peripla_BP_3"/>
    <property type="match status" value="1"/>
</dbReference>
<organism evidence="5 6">
    <name type="scientific">Microbacterium proteolyticum</name>
    <dbReference type="NCBI Taxonomy" id="1572644"/>
    <lineage>
        <taxon>Bacteria</taxon>
        <taxon>Bacillati</taxon>
        <taxon>Actinomycetota</taxon>
        <taxon>Actinomycetes</taxon>
        <taxon>Micrococcales</taxon>
        <taxon>Microbacteriaceae</taxon>
        <taxon>Microbacterium</taxon>
    </lineage>
</organism>
<dbReference type="AlphaFoldDB" id="A0A7W5CJK4"/>
<dbReference type="CDD" id="cd06267">
    <property type="entry name" value="PBP1_LacI_sugar_binding-like"/>
    <property type="match status" value="1"/>
</dbReference>
<dbReference type="GO" id="GO:0000976">
    <property type="term" value="F:transcription cis-regulatory region binding"/>
    <property type="evidence" value="ECO:0007669"/>
    <property type="project" value="TreeGrafter"/>
</dbReference>
<dbReference type="SUPFAM" id="SSF47413">
    <property type="entry name" value="lambda repressor-like DNA-binding domains"/>
    <property type="match status" value="1"/>
</dbReference>
<protein>
    <submittedName>
        <fullName evidence="5">LacI family transcriptional regulator</fullName>
    </submittedName>
</protein>
<accession>A0A7W5CJK4</accession>
<dbReference type="RefSeq" id="WP_183420310.1">
    <property type="nucleotide sequence ID" value="NZ_JACHXY010000003.1"/>
</dbReference>
<keyword evidence="3" id="KW-0804">Transcription</keyword>
<reference evidence="5 6" key="1">
    <citation type="submission" date="2020-08" db="EMBL/GenBank/DDBJ databases">
        <title>Genomic Encyclopedia of Type Strains, Phase III (KMG-III): the genomes of soil and plant-associated and newly described type strains.</title>
        <authorList>
            <person name="Whitman W."/>
        </authorList>
    </citation>
    <scope>NUCLEOTIDE SEQUENCE [LARGE SCALE GENOMIC DNA]</scope>
    <source>
        <strain evidence="5 6">CECT 8356</strain>
    </source>
</reference>
<evidence type="ECO:0000256" key="1">
    <source>
        <dbReference type="ARBA" id="ARBA00023015"/>
    </source>
</evidence>
<comment type="caution">
    <text evidence="5">The sequence shown here is derived from an EMBL/GenBank/DDBJ whole genome shotgun (WGS) entry which is preliminary data.</text>
</comment>
<evidence type="ECO:0000313" key="6">
    <source>
        <dbReference type="Proteomes" id="UP000543579"/>
    </source>
</evidence>
<keyword evidence="2" id="KW-0238">DNA-binding</keyword>
<evidence type="ECO:0000313" key="5">
    <source>
        <dbReference type="EMBL" id="MBB3158881.1"/>
    </source>
</evidence>
<evidence type="ECO:0000259" key="4">
    <source>
        <dbReference type="PROSITE" id="PS50932"/>
    </source>
</evidence>
<dbReference type="PANTHER" id="PTHR30146">
    <property type="entry name" value="LACI-RELATED TRANSCRIPTIONAL REPRESSOR"/>
    <property type="match status" value="1"/>
</dbReference>
<proteinExistence type="predicted"/>
<dbReference type="EMBL" id="JACHXY010000003">
    <property type="protein sequence ID" value="MBB3158881.1"/>
    <property type="molecule type" value="Genomic_DNA"/>
</dbReference>
<dbReference type="PANTHER" id="PTHR30146:SF109">
    <property type="entry name" value="HTH-TYPE TRANSCRIPTIONAL REGULATOR GALS"/>
    <property type="match status" value="1"/>
</dbReference>
<evidence type="ECO:0000256" key="3">
    <source>
        <dbReference type="ARBA" id="ARBA00023163"/>
    </source>
</evidence>
<sequence length="359" mass="38874">MTRIPTVYDVAHAAGVSTATVSYTFRNPSRVKESTRELVLGVAQRLGYVPNASARNLARGRTGVLGLFAYDFLWEAPDRRTTVEGALPDGSEPSGEPYDEFRLFPVYLDEVQRGFELECWRRGFEIIISGRRGAAEDSAINEFAGRVDGLAVFPRRVTSPTLHHIARRIPVVELASRGATDVCSRIDVDNAGGIALLVEHLHQEHGHRTLRFVVSDDNADSAARSLAYDAAIERAGLPALPPLRQSTDFAGQLTALHENGDLPDALVCASDQVALEALDILHRLGLDVPQDIAVAGFDGILAGAISRPRLTTVRQPMSEIGRIAADLLIARSADIDLPNEAIVLPTRLLVRESCGCTSV</sequence>
<gene>
    <name evidence="5" type="ORF">FHS07_002599</name>
</gene>
<dbReference type="SUPFAM" id="SSF53822">
    <property type="entry name" value="Periplasmic binding protein-like I"/>
    <property type="match status" value="1"/>
</dbReference>
<name>A0A7W5CJK4_9MICO</name>
<evidence type="ECO:0000256" key="2">
    <source>
        <dbReference type="ARBA" id="ARBA00023125"/>
    </source>
</evidence>
<keyword evidence="1" id="KW-0805">Transcription regulation</keyword>
<dbReference type="CDD" id="cd01392">
    <property type="entry name" value="HTH_LacI"/>
    <property type="match status" value="1"/>
</dbReference>